<dbReference type="eggNOG" id="KOG1339">
    <property type="taxonomic scope" value="Eukaryota"/>
</dbReference>
<name>A0A1U8AHJ6_NELNU</name>
<dbReference type="PANTHER" id="PTHR13683:SF750">
    <property type="entry name" value="ASPARTYL PROTEASE AED1"/>
    <property type="match status" value="1"/>
</dbReference>
<evidence type="ECO:0000313" key="6">
    <source>
        <dbReference type="RefSeq" id="XP_010266609.2"/>
    </source>
</evidence>
<dbReference type="GO" id="GO:0006508">
    <property type="term" value="P:proteolysis"/>
    <property type="evidence" value="ECO:0007669"/>
    <property type="project" value="InterPro"/>
</dbReference>
<sequence>MIEVEVNSFLPETTCMSSQKGSDYYRNKLQLVDKHGPCSPLGKKNLSIEEILLEDQLRVRSIHSMIGKQFSPRDYKAKIPTKAGYSLKTGNFIVNIGLGTPKKYFWVSIDTGSSLTWIRCQPCSNCSAPTFNPSKSSSYSSISCTSPDCSQLGSNKYNSPQCTNCMYQIHYADTDFSIGNFGREKLTLTSSDVVPSFQFGCGLRNSLGDSTSGLLGLGPKQVSLVSQTAAKFGKVFSYCFPRSASSTGYLAFGNQTGATSSGVKYTQMRALSRLPDNYFVLLMGISVNGQRLNISSSAFTDPGTIIDSGSLVTHLPRSAYNILRAAFQRAMSNYPSAPPTRTLDTCYNLSRNRTVNVPAITLHFEGGTDIQLDPFSGVLFKISAVQYCLAFAPNRDLVDQTIIGNLQQRTYEVIYDVPRGSIAAHHCPPPPPATPPPPLSATLPKVGGGGAGGFSAQATTSAHQCRCRLCLHPPQAIFPEAEVEVAALGRKITTSATAAASAQTTSDNVAEGGGEGGQR</sequence>
<dbReference type="OMA" id="YSSISCT"/>
<keyword evidence="5" id="KW-1185">Reference proteome</keyword>
<feature type="domain" description="Peptidase A1" evidence="4">
    <location>
        <begin position="92"/>
        <end position="425"/>
    </location>
</feature>
<accession>A0A1U8AHJ6</accession>
<gene>
    <name evidence="6" type="primary">LOC104604075</name>
</gene>
<dbReference type="Proteomes" id="UP000189703">
    <property type="component" value="Unplaced"/>
</dbReference>
<dbReference type="GO" id="GO:0004190">
    <property type="term" value="F:aspartic-type endopeptidase activity"/>
    <property type="evidence" value="ECO:0007669"/>
    <property type="project" value="InterPro"/>
</dbReference>
<dbReference type="InterPro" id="IPR032799">
    <property type="entry name" value="TAXi_C"/>
</dbReference>
<dbReference type="KEGG" id="nnu:104604075"/>
<dbReference type="InterPro" id="IPR001461">
    <property type="entry name" value="Aspartic_peptidase_A1"/>
</dbReference>
<feature type="region of interest" description="Disordered" evidence="3">
    <location>
        <begin position="494"/>
        <end position="519"/>
    </location>
</feature>
<evidence type="ECO:0000259" key="4">
    <source>
        <dbReference type="PROSITE" id="PS51767"/>
    </source>
</evidence>
<feature type="active site" evidence="2">
    <location>
        <position position="110"/>
    </location>
</feature>
<evidence type="ECO:0000256" key="3">
    <source>
        <dbReference type="SAM" id="MobiDB-lite"/>
    </source>
</evidence>
<dbReference type="PANTHER" id="PTHR13683">
    <property type="entry name" value="ASPARTYL PROTEASES"/>
    <property type="match status" value="1"/>
</dbReference>
<protein>
    <submittedName>
        <fullName evidence="6">Aspartyl protease family protein At5g10770-like</fullName>
    </submittedName>
</protein>
<proteinExistence type="inferred from homology"/>
<reference evidence="6" key="1">
    <citation type="submission" date="2025-08" db="UniProtKB">
        <authorList>
            <consortium name="RefSeq"/>
        </authorList>
    </citation>
    <scope>IDENTIFICATION</scope>
</reference>
<comment type="similarity">
    <text evidence="1">Belongs to the peptidase A1 family.</text>
</comment>
<dbReference type="FunFam" id="2.40.70.10:FF:000013">
    <property type="entry name" value="Aspartyl protease AED1"/>
    <property type="match status" value="1"/>
</dbReference>
<evidence type="ECO:0000256" key="2">
    <source>
        <dbReference type="PIRSR" id="PIRSR601461-1"/>
    </source>
</evidence>
<dbReference type="Pfam" id="PF14541">
    <property type="entry name" value="TAXi_C"/>
    <property type="match status" value="1"/>
</dbReference>
<dbReference type="InterPro" id="IPR033121">
    <property type="entry name" value="PEPTIDASE_A1"/>
</dbReference>
<dbReference type="PRINTS" id="PR00792">
    <property type="entry name" value="PEPSIN"/>
</dbReference>
<feature type="active site" evidence="2">
    <location>
        <position position="307"/>
    </location>
</feature>
<dbReference type="Gene3D" id="2.40.70.10">
    <property type="entry name" value="Acid Proteases"/>
    <property type="match status" value="2"/>
</dbReference>
<dbReference type="Pfam" id="PF14543">
    <property type="entry name" value="TAXi_N"/>
    <property type="match status" value="1"/>
</dbReference>
<organism evidence="5 6">
    <name type="scientific">Nelumbo nucifera</name>
    <name type="common">Sacred lotus</name>
    <dbReference type="NCBI Taxonomy" id="4432"/>
    <lineage>
        <taxon>Eukaryota</taxon>
        <taxon>Viridiplantae</taxon>
        <taxon>Streptophyta</taxon>
        <taxon>Embryophyta</taxon>
        <taxon>Tracheophyta</taxon>
        <taxon>Spermatophyta</taxon>
        <taxon>Magnoliopsida</taxon>
        <taxon>Proteales</taxon>
        <taxon>Nelumbonaceae</taxon>
        <taxon>Nelumbo</taxon>
    </lineage>
</organism>
<dbReference type="AlphaFoldDB" id="A0A1U8AHJ6"/>
<feature type="compositionally biased region" description="Low complexity" evidence="3">
    <location>
        <begin position="494"/>
        <end position="506"/>
    </location>
</feature>
<dbReference type="InterPro" id="IPR032861">
    <property type="entry name" value="TAXi_N"/>
</dbReference>
<dbReference type="SUPFAM" id="SSF50630">
    <property type="entry name" value="Acid proteases"/>
    <property type="match status" value="1"/>
</dbReference>
<dbReference type="InterPro" id="IPR021109">
    <property type="entry name" value="Peptidase_aspartic_dom_sf"/>
</dbReference>
<dbReference type="PROSITE" id="PS51767">
    <property type="entry name" value="PEPTIDASE_A1"/>
    <property type="match status" value="1"/>
</dbReference>
<dbReference type="InParanoid" id="A0A1U8AHJ6"/>
<evidence type="ECO:0000313" key="5">
    <source>
        <dbReference type="Proteomes" id="UP000189703"/>
    </source>
</evidence>
<evidence type="ECO:0000256" key="1">
    <source>
        <dbReference type="ARBA" id="ARBA00007447"/>
    </source>
</evidence>
<dbReference type="GeneID" id="104604075"/>
<dbReference type="RefSeq" id="XP_010266609.2">
    <property type="nucleotide sequence ID" value="XM_010268307.2"/>
</dbReference>